<feature type="domain" description="Helicase ATP-binding" evidence="1">
    <location>
        <begin position="273"/>
        <end position="520"/>
    </location>
</feature>
<dbReference type="Proteomes" id="UP001321526">
    <property type="component" value="Chromosome"/>
</dbReference>
<evidence type="ECO:0000313" key="3">
    <source>
        <dbReference type="Proteomes" id="UP001321526"/>
    </source>
</evidence>
<reference evidence="2 3" key="1">
    <citation type="submission" date="2019-01" db="EMBL/GenBank/DDBJ databases">
        <title>Genome sequence of Salinicola endophyticus REST5.</title>
        <authorList>
            <person name="Nascimento F.X."/>
        </authorList>
    </citation>
    <scope>NUCLEOTIDE SEQUENCE [LARGE SCALE GENOMIC DNA]</scope>
    <source>
        <strain evidence="2 3">REST5</strain>
    </source>
</reference>
<keyword evidence="2" id="KW-0540">Nuclease</keyword>
<name>A0ABY8FGS2_9GAMM</name>
<dbReference type="PANTHER" id="PTHR42927">
    <property type="entry name" value="HELICASE SUPERFAMILY 1 AND 2 DOMAIN-CONTAINING PROTEIN"/>
    <property type="match status" value="1"/>
</dbReference>
<sequence>MKRTSEAAFETAIEAVLLADGYNQIAALGFDRERAIFPDEALAFIRATQGKVWDKLEALHGEQTGARVLESLCKWLDTYGALATLRHGFKCFGKTLRIAFFRPAHGLNPELEARYKANRLGLIRQLHFSPKSQKSLDVVLSVNGIPLVTLELKNPLSGQTAVNAIHQYRHDRDPREPIFMFSKRTLVHFAVDTEEAHMTTRLAGSSTYFLPFNRGMDGGAGNPPDHEGRNYKTAYLWEEVLQRDSLLDLLARFLHLEVEEKTTDNGKKVRKESLIFPRYHQLQAVRQMVAAAASEGVGHNFLVEHSAGSGKSNTIAWLAHRLSSLHNDGDERLFDSVVVITDRVVLDRQLQNTIYQFDHRQGVVQKIDENSRQLAEALEAGVPIIITTLQKFPFVTGQLAKLNEERGEDSKSHLPTRKYAVIIDEAHSSQSGETATELKGVLGGAELHRKAQEMAEEEDEVELERLFRSMAKRGHQPNMSFFAFTATPKHKTLAIFGRNGEPFHRYTMRQAIEEGFIEDVLKSYVTYKTYYKLLKKAEDDPNVERKKAAKALARFMRLHPHNIGQKTEVIVEHFQQSTQHKIGGHAKAMVVTGSRLEAVRYKQEFDRYIQKKGYPIKSLVAFSGAVEDNKIPEKSYNEVDMNNGLKEKELPETFAKPDFRVLLVAEKYQTGFDQPLLHTMYVDKRLAGIQAVQTLSRLNRTHPLKDDTFVLDFVNEPDEIREAFRQYYDGAVMGEQVDPDKLYEVKAELDASGIYLQTEIVDFAHVFFAPKLRQSPSDHKRMNAIIDQAVARFVQLQNTEEDEAELWRGKLQAFRNLYGFLSQVIPYQDSDLEKLFTYLRHLALKLPKRKSGPGYQFDEEVELDYYRLQKISEGSISLNEGYAKSLDGPSEVGSGMVREEPVSLSRLIDIINQRFGGELNDADQLFFDQITEAASRNESLQKAAAVNSLDKFQLVFRQVLESLFIERMELNEELFNDYMGKPEMRELVSKWLGSQLYARLSDMAPQS</sequence>
<dbReference type="SUPFAM" id="SSF52540">
    <property type="entry name" value="P-loop containing nucleoside triphosphate hydrolases"/>
    <property type="match status" value="1"/>
</dbReference>
<dbReference type="Pfam" id="PF22679">
    <property type="entry name" value="T1R_D3-like"/>
    <property type="match status" value="1"/>
</dbReference>
<dbReference type="Gene3D" id="3.40.50.300">
    <property type="entry name" value="P-loop containing nucleotide triphosphate hydrolases"/>
    <property type="match status" value="2"/>
</dbReference>
<keyword evidence="2" id="KW-0255">Endonuclease</keyword>
<dbReference type="InterPro" id="IPR014001">
    <property type="entry name" value="Helicase_ATP-bd"/>
</dbReference>
<proteinExistence type="predicted"/>
<dbReference type="GO" id="GO:0004519">
    <property type="term" value="F:endonuclease activity"/>
    <property type="evidence" value="ECO:0007669"/>
    <property type="project" value="UniProtKB-KW"/>
</dbReference>
<keyword evidence="3" id="KW-1185">Reference proteome</keyword>
<dbReference type="InterPro" id="IPR027417">
    <property type="entry name" value="P-loop_NTPase"/>
</dbReference>
<dbReference type="Gene3D" id="3.90.1570.50">
    <property type="match status" value="1"/>
</dbReference>
<evidence type="ECO:0000313" key="2">
    <source>
        <dbReference type="EMBL" id="WFF42001.1"/>
    </source>
</evidence>
<organism evidence="2 3">
    <name type="scientific">Salinicola endophyticus</name>
    <dbReference type="NCBI Taxonomy" id="1949083"/>
    <lineage>
        <taxon>Bacteria</taxon>
        <taxon>Pseudomonadati</taxon>
        <taxon>Pseudomonadota</taxon>
        <taxon>Gammaproteobacteria</taxon>
        <taxon>Oceanospirillales</taxon>
        <taxon>Halomonadaceae</taxon>
        <taxon>Salinicola</taxon>
    </lineage>
</organism>
<dbReference type="InterPro" id="IPR040980">
    <property type="entry name" value="SWI2_SNF2"/>
</dbReference>
<protein>
    <submittedName>
        <fullName evidence="2">Type I restriction endonuclease subunit R</fullName>
    </submittedName>
</protein>
<keyword evidence="2" id="KW-0378">Hydrolase</keyword>
<evidence type="ECO:0000259" key="1">
    <source>
        <dbReference type="SMART" id="SM00487"/>
    </source>
</evidence>
<dbReference type="EMBL" id="CP035631">
    <property type="protein sequence ID" value="WFF42001.1"/>
    <property type="molecule type" value="Genomic_DNA"/>
</dbReference>
<gene>
    <name evidence="2" type="ORF">EVC62_11085</name>
</gene>
<dbReference type="Pfam" id="PF18766">
    <property type="entry name" value="SWI2_SNF2"/>
    <property type="match status" value="1"/>
</dbReference>
<dbReference type="InterPro" id="IPR007409">
    <property type="entry name" value="Restrct_endonuc_type1_HsdR_N"/>
</dbReference>
<dbReference type="PANTHER" id="PTHR42927:SF1">
    <property type="entry name" value="HELICASE SUPERFAMILY 1 AND 2 DOMAIN-CONTAINING PROTEIN"/>
    <property type="match status" value="1"/>
</dbReference>
<accession>A0ABY8FGS2</accession>
<dbReference type="Pfam" id="PF04313">
    <property type="entry name" value="HSDR_N"/>
    <property type="match status" value="1"/>
</dbReference>
<dbReference type="SMART" id="SM00487">
    <property type="entry name" value="DEXDc"/>
    <property type="match status" value="1"/>
</dbReference>
<dbReference type="InterPro" id="IPR055180">
    <property type="entry name" value="HsdR_RecA-like_helicase_dom_2"/>
</dbReference>
<dbReference type="RefSeq" id="WP_282234874.1">
    <property type="nucleotide sequence ID" value="NZ_CP035631.1"/>
</dbReference>